<dbReference type="Pfam" id="PF01075">
    <property type="entry name" value="Glyco_transf_9"/>
    <property type="match status" value="1"/>
</dbReference>
<keyword evidence="1" id="KW-0328">Glycosyltransferase</keyword>
<dbReference type="FunFam" id="3.40.50.2000:FF:000023">
    <property type="entry name" value="ADP-heptose--LPS heptosyltransferase II"/>
    <property type="match status" value="1"/>
</dbReference>
<protein>
    <submittedName>
        <fullName evidence="4">Glycosyltransferase family 9 protein</fullName>
    </submittedName>
</protein>
<dbReference type="InterPro" id="IPR051199">
    <property type="entry name" value="LPS_LOS_Heptosyltrfase"/>
</dbReference>
<evidence type="ECO:0000256" key="2">
    <source>
        <dbReference type="ARBA" id="ARBA00022679"/>
    </source>
</evidence>
<accession>A0AB39HFM1</accession>
<evidence type="ECO:0000256" key="3">
    <source>
        <dbReference type="ARBA" id="ARBA00043995"/>
    </source>
</evidence>
<dbReference type="GO" id="GO:0005829">
    <property type="term" value="C:cytosol"/>
    <property type="evidence" value="ECO:0007669"/>
    <property type="project" value="TreeGrafter"/>
</dbReference>
<evidence type="ECO:0000256" key="1">
    <source>
        <dbReference type="ARBA" id="ARBA00022676"/>
    </source>
</evidence>
<keyword evidence="2" id="KW-0808">Transferase</keyword>
<dbReference type="SUPFAM" id="SSF53756">
    <property type="entry name" value="UDP-Glycosyltransferase/glycogen phosphorylase"/>
    <property type="match status" value="1"/>
</dbReference>
<dbReference type="GO" id="GO:0008713">
    <property type="term" value="F:ADP-heptose-lipopolysaccharide heptosyltransferase activity"/>
    <property type="evidence" value="ECO:0007669"/>
    <property type="project" value="TreeGrafter"/>
</dbReference>
<dbReference type="PANTHER" id="PTHR30160:SF21">
    <property type="entry name" value="LIPOPOLYSACCHARIDE CORE HEPTOSYLTRANSFERASE OPSX"/>
    <property type="match status" value="1"/>
</dbReference>
<organism evidence="4">
    <name type="scientific">Vibrio sp. HB236076</name>
    <dbReference type="NCBI Taxonomy" id="3232307"/>
    <lineage>
        <taxon>Bacteria</taxon>
        <taxon>Pseudomonadati</taxon>
        <taxon>Pseudomonadota</taxon>
        <taxon>Gammaproteobacteria</taxon>
        <taxon>Vibrionales</taxon>
        <taxon>Vibrionaceae</taxon>
        <taxon>Vibrio</taxon>
    </lineage>
</organism>
<dbReference type="InterPro" id="IPR002201">
    <property type="entry name" value="Glyco_trans_9"/>
</dbReference>
<dbReference type="FunFam" id="3.40.50.2000:FF:000164">
    <property type="entry name" value="Lipopolysaccharide heptosyltransferase I"/>
    <property type="match status" value="1"/>
</dbReference>
<dbReference type="Gene3D" id="3.40.50.2000">
    <property type="entry name" value="Glycogen Phosphorylase B"/>
    <property type="match status" value="2"/>
</dbReference>
<sequence length="350" mass="39165">MFSTPPKSLCILRLSAIGDVCNTIAAVQAIQTHWPDTKITWITGKVEAQLLAAIDNVEIITFDKKAGWKGYQALWKQLKGRHFDALLHMQYALRASIASLGIKAKFKLGFSPERSQDFQTLFTNVKVPSPDSLHVADGLMAFAYTLGVPKTLTPQWNLTYPQEDQQWALTHLNPQSRNLVIVPGASKAYKNWHAQGYVDVIKHMRTKGWHIILAGSPANVERQLADDIQQLLETPCVNLVGKSSMLQMLALLDHVDLVLCPDTGPAHMASAMQTPVVVLCAHHNPERVGPYHYRDSVVSVYEQQIHLQTGKSVDELDWRERVQNPKAMEMITAEHVTQALDNVVNNRLNT</sequence>
<dbReference type="EMBL" id="CP162601">
    <property type="protein sequence ID" value="XDK24885.1"/>
    <property type="molecule type" value="Genomic_DNA"/>
</dbReference>
<gene>
    <name evidence="4" type="ORF">AB0763_12055</name>
</gene>
<proteinExistence type="inferred from homology"/>
<reference evidence="4" key="1">
    <citation type="submission" date="2024-07" db="EMBL/GenBank/DDBJ databases">
        <title>Genome Analysis of a Potential Novel Vibrio Species Secreting pH- and Thermo-stable Alginate Lyase and its Application in Producing Alginate Oligosaccharides.</title>
        <authorList>
            <person name="Huang H."/>
            <person name="Bao K."/>
        </authorList>
    </citation>
    <scope>NUCLEOTIDE SEQUENCE</scope>
    <source>
        <strain evidence="4">HB236076</strain>
    </source>
</reference>
<dbReference type="CDD" id="cd03789">
    <property type="entry name" value="GT9_LPS_heptosyltransferase"/>
    <property type="match status" value="1"/>
</dbReference>
<dbReference type="RefSeq" id="WP_306102016.1">
    <property type="nucleotide sequence ID" value="NZ_CP162601.1"/>
</dbReference>
<dbReference type="KEGG" id="vih:AB0763_12055"/>
<comment type="similarity">
    <text evidence="3">Belongs to the glycosyltransferase 9 family.</text>
</comment>
<dbReference type="AlphaFoldDB" id="A0AB39HFM1"/>
<name>A0AB39HFM1_9VIBR</name>
<evidence type="ECO:0000313" key="4">
    <source>
        <dbReference type="EMBL" id="XDK24885.1"/>
    </source>
</evidence>
<dbReference type="PANTHER" id="PTHR30160">
    <property type="entry name" value="TETRAACYLDISACCHARIDE 4'-KINASE-RELATED"/>
    <property type="match status" value="1"/>
</dbReference>
<dbReference type="GO" id="GO:0009244">
    <property type="term" value="P:lipopolysaccharide core region biosynthetic process"/>
    <property type="evidence" value="ECO:0007669"/>
    <property type="project" value="TreeGrafter"/>
</dbReference>